<evidence type="ECO:0000256" key="1">
    <source>
        <dbReference type="SAM" id="SignalP"/>
    </source>
</evidence>
<evidence type="ECO:0008006" key="4">
    <source>
        <dbReference type="Google" id="ProtNLM"/>
    </source>
</evidence>
<protein>
    <recommendedName>
        <fullName evidence="4">Dystroglycan-type cadherin-like domain-containing protein</fullName>
    </recommendedName>
</protein>
<keyword evidence="3" id="KW-1185">Reference proteome</keyword>
<reference evidence="2 3" key="2">
    <citation type="journal article" date="2022" name="Mar. Drugs">
        <title>Bioassay-Guided Fractionation Leads to the Detection of Cholic Acid Generated by the Rare Thalassomonas sp.</title>
        <authorList>
            <person name="Pheiffer F."/>
            <person name="Schneider Y.K."/>
            <person name="Hansen E.H."/>
            <person name="Andersen J.H."/>
            <person name="Isaksson J."/>
            <person name="Busche T."/>
            <person name="R C."/>
            <person name="Kalinowski J."/>
            <person name="Zyl L.V."/>
            <person name="Trindade M."/>
        </authorList>
    </citation>
    <scope>NUCLEOTIDE SEQUENCE [LARGE SCALE GENOMIC DNA]</scope>
    <source>
        <strain evidence="2 3">XOM25</strain>
    </source>
</reference>
<dbReference type="PROSITE" id="PS51257">
    <property type="entry name" value="PROKAR_LIPOPROTEIN"/>
    <property type="match status" value="1"/>
</dbReference>
<dbReference type="EMBL" id="CP059733">
    <property type="protein sequence ID" value="WDE05019.1"/>
    <property type="molecule type" value="Genomic_DNA"/>
</dbReference>
<dbReference type="AlphaFoldDB" id="A0AAE9Z2T7"/>
<gene>
    <name evidence="2" type="ORF">SG34_027575</name>
</gene>
<evidence type="ECO:0000313" key="2">
    <source>
        <dbReference type="EMBL" id="WDE05019.1"/>
    </source>
</evidence>
<accession>A0AAE9Z2T7</accession>
<feature type="signal peptide" evidence="1">
    <location>
        <begin position="1"/>
        <end position="20"/>
    </location>
</feature>
<dbReference type="Proteomes" id="UP000032352">
    <property type="component" value="Chromosome"/>
</dbReference>
<feature type="chain" id="PRO_5041952676" description="Dystroglycan-type cadherin-like domain-containing protein" evidence="1">
    <location>
        <begin position="21"/>
        <end position="671"/>
    </location>
</feature>
<dbReference type="InterPro" id="IPR013783">
    <property type="entry name" value="Ig-like_fold"/>
</dbReference>
<dbReference type="GO" id="GO:0016020">
    <property type="term" value="C:membrane"/>
    <property type="evidence" value="ECO:0007669"/>
    <property type="project" value="InterPro"/>
</dbReference>
<evidence type="ECO:0000313" key="3">
    <source>
        <dbReference type="Proteomes" id="UP000032352"/>
    </source>
</evidence>
<dbReference type="KEGG" id="tvd:SG34_027575"/>
<sequence length="671" mass="73945">MKQIQVTFWLLLVLSVTSLAGCGGDSGGGSTNTGNTVSENLAPVILGEPLTEIGFNEEYQFLPQVSDDGKSPLIFTIANKPAWCSFNSADGRLTGIPFSTEAGLYSDIVIAVSDGVNTVQLPAFSILVRESIQLHLSGEPEGVSTLENEYVFQPSLSLSSNIDSARVSYGISNKPAWMAFDTGTGLLSGVPGPADLGWYKDIVISVSYQDLTTELPAFDIEVKPLSNYITGNRVITPNYGATVPAKGEKRLDPVTGAQLMRLTDASELENSSDALIVYSRYSPENVGGDALLVFGTDSNSSWVVHPDNGDIITALVDDKGKAIGEKHEIRWHGTADHPNRVYYVKGMQFWMIDDVSRQEQTRKLIRDFSADFPNATKIYNDVEGDSSNDSDHWAWMAVHYGESDNGSKTFLVDAFIHYQVSKDLLHSLRPADLAGTNLEVESKRGSFRHRPNMVEISPLGTGVVIHMGRMWDDSAYGGGKKGYIGTWFDGPHLWPLDFDYNKTAPVKISVSETHSGWAFDASGREMFISQNNRTDKFDAIAVTGDNAGYDNRLEVAGHKDFGWDMNFHFGKVPPGKPGWLFISTYVKNTDLWAANQLMMLQLKSESADPVLWRIAPAYNAYNGDYRDEAPAAINFSGDRIYVSSNWGGMLDHREVFQIKLPQDWQAQFETP</sequence>
<keyword evidence="1" id="KW-0732">Signal</keyword>
<organism evidence="2 3">
    <name type="scientific">Thalassomonas viridans</name>
    <dbReference type="NCBI Taxonomy" id="137584"/>
    <lineage>
        <taxon>Bacteria</taxon>
        <taxon>Pseudomonadati</taxon>
        <taxon>Pseudomonadota</taxon>
        <taxon>Gammaproteobacteria</taxon>
        <taxon>Alteromonadales</taxon>
        <taxon>Colwelliaceae</taxon>
        <taxon>Thalassomonas</taxon>
    </lineage>
</organism>
<proteinExistence type="predicted"/>
<reference evidence="2 3" key="1">
    <citation type="journal article" date="2015" name="Genome Announc.">
        <title>Draft Genome Sequences of Marine Isolates of Thalassomonas viridans and Thalassomonas actiniarum.</title>
        <authorList>
            <person name="Olonade I."/>
            <person name="van Zyl L.J."/>
            <person name="Trindade M."/>
        </authorList>
    </citation>
    <scope>NUCLEOTIDE SEQUENCE [LARGE SCALE GENOMIC DNA]</scope>
    <source>
        <strain evidence="2 3">XOM25</strain>
    </source>
</reference>
<dbReference type="RefSeq" id="WP_044840245.1">
    <property type="nucleotide sequence ID" value="NZ_CP059733.1"/>
</dbReference>
<name>A0AAE9Z2T7_9GAMM</name>
<dbReference type="Gene3D" id="2.60.40.10">
    <property type="entry name" value="Immunoglobulins"/>
    <property type="match status" value="2"/>
</dbReference>
<dbReference type="SUPFAM" id="SSF49313">
    <property type="entry name" value="Cadherin-like"/>
    <property type="match status" value="2"/>
</dbReference>
<dbReference type="GO" id="GO:0005509">
    <property type="term" value="F:calcium ion binding"/>
    <property type="evidence" value="ECO:0007669"/>
    <property type="project" value="InterPro"/>
</dbReference>
<dbReference type="InterPro" id="IPR015919">
    <property type="entry name" value="Cadherin-like_sf"/>
</dbReference>